<accession>A0ABS8PQX0</accession>
<dbReference type="Proteomes" id="UP001199816">
    <property type="component" value="Unassembled WGS sequence"/>
</dbReference>
<sequence>MDNGFNFLRVNWSDGMKLNKELFIAQDNAAAATAYQLRATTLSPIRYGLIPDEKNFNVRLAIDNQHTLRVSVLALKALTRSGVPVIIDAFTDAAATDGVPAVSLELNSSQPATGWVVLLAKPFERNPAGTIDPDETPARFPFVKSGYSVQIADERNIQQYDQHPLAIIIGKIIINGNGAQVDEEYIPPCMAPAASPDLLGLHAELDQFLAGLEQSCSMIVQKIYKKSQQNALSELARFLCDRMMLFLGQVITEYRWSIIHESPAKMLSHIAALARVIKNTIDLRIGSGKDELMSYLCEWCELNQGELEGLLSEMALLRYNHYDINENIRQVIQFAKVIGKLFTTLSNLEFIGKRKDSGLFVKEEQSFPVNDTNAPKPKRRFFG</sequence>
<proteinExistence type="predicted"/>
<organism evidence="1 2">
    <name type="scientific">Niabella pedocola</name>
    <dbReference type="NCBI Taxonomy" id="1752077"/>
    <lineage>
        <taxon>Bacteria</taxon>
        <taxon>Pseudomonadati</taxon>
        <taxon>Bacteroidota</taxon>
        <taxon>Chitinophagia</taxon>
        <taxon>Chitinophagales</taxon>
        <taxon>Chitinophagaceae</taxon>
        <taxon>Niabella</taxon>
    </lineage>
</organism>
<reference evidence="1 2" key="1">
    <citation type="submission" date="2021-11" db="EMBL/GenBank/DDBJ databases">
        <title>Genomic of Niabella pedocola.</title>
        <authorList>
            <person name="Wu T."/>
        </authorList>
    </citation>
    <scope>NUCLEOTIDE SEQUENCE [LARGE SCALE GENOMIC DNA]</scope>
    <source>
        <strain evidence="1 2">JCM 31011</strain>
    </source>
</reference>
<protein>
    <submittedName>
        <fullName evidence="1">Uncharacterized protein</fullName>
    </submittedName>
</protein>
<evidence type="ECO:0000313" key="1">
    <source>
        <dbReference type="EMBL" id="MCD2423480.1"/>
    </source>
</evidence>
<evidence type="ECO:0000313" key="2">
    <source>
        <dbReference type="Proteomes" id="UP001199816"/>
    </source>
</evidence>
<dbReference type="RefSeq" id="WP_231004743.1">
    <property type="nucleotide sequence ID" value="NZ_JAJNEC010000005.1"/>
</dbReference>
<dbReference type="EMBL" id="JAJNEC010000005">
    <property type="protein sequence ID" value="MCD2423480.1"/>
    <property type="molecule type" value="Genomic_DNA"/>
</dbReference>
<keyword evidence="2" id="KW-1185">Reference proteome</keyword>
<gene>
    <name evidence="1" type="ORF">LQ567_11955</name>
</gene>
<name>A0ABS8PQX0_9BACT</name>
<comment type="caution">
    <text evidence="1">The sequence shown here is derived from an EMBL/GenBank/DDBJ whole genome shotgun (WGS) entry which is preliminary data.</text>
</comment>